<dbReference type="InterPro" id="IPR029017">
    <property type="entry name" value="Enolase-like_N"/>
</dbReference>
<dbReference type="SFLD" id="SFLDG00180">
    <property type="entry name" value="muconate_cycloisomerase"/>
    <property type="match status" value="1"/>
</dbReference>
<dbReference type="PANTHER" id="PTHR48073">
    <property type="entry name" value="O-SUCCINYLBENZOATE SYNTHASE-RELATED"/>
    <property type="match status" value="1"/>
</dbReference>
<dbReference type="SFLD" id="SFLDS00001">
    <property type="entry name" value="Enolase"/>
    <property type="match status" value="1"/>
</dbReference>
<dbReference type="SUPFAM" id="SSF51604">
    <property type="entry name" value="Enolase C-terminal domain-like"/>
    <property type="match status" value="1"/>
</dbReference>
<keyword evidence="8" id="KW-1185">Reference proteome</keyword>
<dbReference type="PANTHER" id="PTHR48073:SF2">
    <property type="entry name" value="O-SUCCINYLBENZOATE SYNTHASE"/>
    <property type="match status" value="1"/>
</dbReference>
<comment type="caution">
    <text evidence="7">The sequence shown here is derived from an EMBL/GenBank/DDBJ whole genome shotgun (WGS) entry which is preliminary data.</text>
</comment>
<dbReference type="InterPro" id="IPR036849">
    <property type="entry name" value="Enolase-like_C_sf"/>
</dbReference>
<evidence type="ECO:0000313" key="8">
    <source>
        <dbReference type="Proteomes" id="UP001500979"/>
    </source>
</evidence>
<name>A0ABN3VCI0_9PSEU</name>
<organism evidence="7 8">
    <name type="scientific">Saccharopolyspora taberi</name>
    <dbReference type="NCBI Taxonomy" id="60895"/>
    <lineage>
        <taxon>Bacteria</taxon>
        <taxon>Bacillati</taxon>
        <taxon>Actinomycetota</taxon>
        <taxon>Actinomycetes</taxon>
        <taxon>Pseudonocardiales</taxon>
        <taxon>Pseudonocardiaceae</taxon>
        <taxon>Saccharopolyspora</taxon>
    </lineage>
</organism>
<dbReference type="Pfam" id="PF13378">
    <property type="entry name" value="MR_MLE_C"/>
    <property type="match status" value="1"/>
</dbReference>
<evidence type="ECO:0000256" key="2">
    <source>
        <dbReference type="ARBA" id="ARBA00022723"/>
    </source>
</evidence>
<accession>A0ABN3VCI0</accession>
<gene>
    <name evidence="7" type="ORF">GCM10010470_25550</name>
</gene>
<evidence type="ECO:0000256" key="1">
    <source>
        <dbReference type="ARBA" id="ARBA00008031"/>
    </source>
</evidence>
<evidence type="ECO:0000259" key="6">
    <source>
        <dbReference type="SMART" id="SM00922"/>
    </source>
</evidence>
<dbReference type="InterPro" id="IPR029065">
    <property type="entry name" value="Enolase_C-like"/>
</dbReference>
<keyword evidence="2 5" id="KW-0479">Metal-binding</keyword>
<dbReference type="InterPro" id="IPR034603">
    <property type="entry name" value="Dipeptide_epimerase"/>
</dbReference>
<dbReference type="CDD" id="cd03319">
    <property type="entry name" value="L-Ala-DL-Glu_epimerase"/>
    <property type="match status" value="1"/>
</dbReference>
<sequence length="339" mass="35620">MKLRWSNSELRLREPFRISRSVMYERAAVTLEIEHEGVVGRGEVVTSVYYGLDIARIAEHVEALRSTIEGADPEDLLARPGEFDTAPGVKAAIDAALHDLVGKLRGVPVHELLGLPKPQRVPTAYTIGITSLQESVRTAESLAGRGFELIKIKVGGGESELDRIAGIRAAAPHARLLLDPNGAWEADQAVRLLTAASEYGVEAVEQPIQAGTPELLAEVAKASPVPVIADEDAAGVEDVRALDGVHGVNIKLAKCGGISAAMEIVDAAYESDVDVMLGCLVASSLGIAPAVHLAGCARWVDLDGHLLLAHDPWTGIGGADGFLEPEGTAGLGVRLAGPE</sequence>
<dbReference type="Gene3D" id="3.30.390.10">
    <property type="entry name" value="Enolase-like, N-terminal domain"/>
    <property type="match status" value="1"/>
</dbReference>
<evidence type="ECO:0000256" key="4">
    <source>
        <dbReference type="ARBA" id="ARBA00023235"/>
    </source>
</evidence>
<dbReference type="InterPro" id="IPR013341">
    <property type="entry name" value="Mandelate_racemase_N_dom"/>
</dbReference>
<dbReference type="SMART" id="SM00922">
    <property type="entry name" value="MR_MLE"/>
    <property type="match status" value="1"/>
</dbReference>
<feature type="domain" description="Mandelate racemase/muconate lactonizing enzyme C-terminal" evidence="6">
    <location>
        <begin position="132"/>
        <end position="226"/>
    </location>
</feature>
<dbReference type="Proteomes" id="UP001500979">
    <property type="component" value="Unassembled WGS sequence"/>
</dbReference>
<comment type="cofactor">
    <cofactor evidence="5">
        <name>Mg(2+)</name>
        <dbReference type="ChEBI" id="CHEBI:18420"/>
    </cofactor>
    <text evidence="5">Binds 1 Mg(2+) ion per subunit.</text>
</comment>
<reference evidence="7 8" key="1">
    <citation type="journal article" date="2019" name="Int. J. Syst. Evol. Microbiol.">
        <title>The Global Catalogue of Microorganisms (GCM) 10K type strain sequencing project: providing services to taxonomists for standard genome sequencing and annotation.</title>
        <authorList>
            <consortium name="The Broad Institute Genomics Platform"/>
            <consortium name="The Broad Institute Genome Sequencing Center for Infectious Disease"/>
            <person name="Wu L."/>
            <person name="Ma J."/>
        </authorList>
    </citation>
    <scope>NUCLEOTIDE SEQUENCE [LARGE SCALE GENOMIC DNA]</scope>
    <source>
        <strain evidence="7 8">JCM 9383</strain>
    </source>
</reference>
<dbReference type="EMBL" id="BAAAUX010000012">
    <property type="protein sequence ID" value="GAA2789828.1"/>
    <property type="molecule type" value="Genomic_DNA"/>
</dbReference>
<dbReference type="SUPFAM" id="SSF54826">
    <property type="entry name" value="Enolase N-terminal domain-like"/>
    <property type="match status" value="1"/>
</dbReference>
<dbReference type="RefSeq" id="WP_344679833.1">
    <property type="nucleotide sequence ID" value="NZ_BAAAUX010000012.1"/>
</dbReference>
<dbReference type="Pfam" id="PF02746">
    <property type="entry name" value="MR_MLE_N"/>
    <property type="match status" value="1"/>
</dbReference>
<evidence type="ECO:0000256" key="5">
    <source>
        <dbReference type="RuleBase" id="RU366006"/>
    </source>
</evidence>
<dbReference type="InterPro" id="IPR013342">
    <property type="entry name" value="Mandelate_racemase_C"/>
</dbReference>
<keyword evidence="4 5" id="KW-0413">Isomerase</keyword>
<protein>
    <recommendedName>
        <fullName evidence="5">Dipeptide epimerase</fullName>
        <ecNumber evidence="5">5.1.1.-</ecNumber>
    </recommendedName>
</protein>
<dbReference type="Gene3D" id="3.20.20.120">
    <property type="entry name" value="Enolase-like C-terminal domain"/>
    <property type="match status" value="1"/>
</dbReference>
<keyword evidence="3 5" id="KW-0460">Magnesium</keyword>
<evidence type="ECO:0000256" key="3">
    <source>
        <dbReference type="ARBA" id="ARBA00022842"/>
    </source>
</evidence>
<evidence type="ECO:0000313" key="7">
    <source>
        <dbReference type="EMBL" id="GAA2789828.1"/>
    </source>
</evidence>
<comment type="similarity">
    <text evidence="1 5">Belongs to the mandelate racemase/muconate lactonizing enzyme family.</text>
</comment>
<dbReference type="EC" id="5.1.1.-" evidence="5"/>
<proteinExistence type="inferred from homology"/>